<accession>A0A2G5TKF9</accession>
<protein>
    <submittedName>
        <fullName evidence="2">Uncharacterized protein</fullName>
    </submittedName>
</protein>
<feature type="compositionally biased region" description="Polar residues" evidence="1">
    <location>
        <begin position="1"/>
        <end position="16"/>
    </location>
</feature>
<comment type="caution">
    <text evidence="2">The sequence shown here is derived from an EMBL/GenBank/DDBJ whole genome shotgun (WGS) entry which is preliminary data.</text>
</comment>
<reference evidence="2" key="1">
    <citation type="journal article" date="2018" name="Science">
        <title>Rapid genome shrinkage in a self-fertile nematode reveals sperm competition proteins.</title>
        <authorList>
            <person name="Yin D."/>
            <person name="Schwarz E.M."/>
            <person name="Thomas C.G."/>
            <person name="Felde R.L."/>
            <person name="Korf I.F."/>
            <person name="Cutter A.D."/>
            <person name="Schartner C.M."/>
            <person name="Ralston E.J."/>
            <person name="Meyer B.J."/>
            <person name="Haag E.S."/>
        </authorList>
    </citation>
    <scope>NUCLEOTIDE SEQUENCE</scope>
    <source>
        <strain evidence="2">JU1422</strain>
    </source>
</reference>
<proteinExistence type="predicted"/>
<evidence type="ECO:0000313" key="3">
    <source>
        <dbReference type="Proteomes" id="UP000230233"/>
    </source>
</evidence>
<dbReference type="Proteomes" id="UP000230233">
    <property type="component" value="Chromosome V"/>
</dbReference>
<evidence type="ECO:0000256" key="1">
    <source>
        <dbReference type="SAM" id="MobiDB-lite"/>
    </source>
</evidence>
<dbReference type="AlphaFoldDB" id="A0A2G5TKF9"/>
<feature type="region of interest" description="Disordered" evidence="1">
    <location>
        <begin position="40"/>
        <end position="59"/>
    </location>
</feature>
<evidence type="ECO:0000313" key="2">
    <source>
        <dbReference type="EMBL" id="PIC27506.1"/>
    </source>
</evidence>
<sequence length="85" mass="9677">MLQAPSTLLTTNSAKSPTPMDADVINDQSLVTEVTTTRSTIRPTHKGNLENSTTSGRPHHHQYLYAIMDEQSRHQRQQLDEEVYR</sequence>
<dbReference type="EMBL" id="PDUG01000005">
    <property type="protein sequence ID" value="PIC27506.1"/>
    <property type="molecule type" value="Genomic_DNA"/>
</dbReference>
<keyword evidence="3" id="KW-1185">Reference proteome</keyword>
<name>A0A2G5TKF9_9PELO</name>
<gene>
    <name evidence="2" type="primary">Cnig_chr_V.g19742</name>
    <name evidence="2" type="ORF">B9Z55_019742</name>
</gene>
<organism evidence="2 3">
    <name type="scientific">Caenorhabditis nigoni</name>
    <dbReference type="NCBI Taxonomy" id="1611254"/>
    <lineage>
        <taxon>Eukaryota</taxon>
        <taxon>Metazoa</taxon>
        <taxon>Ecdysozoa</taxon>
        <taxon>Nematoda</taxon>
        <taxon>Chromadorea</taxon>
        <taxon>Rhabditida</taxon>
        <taxon>Rhabditina</taxon>
        <taxon>Rhabditomorpha</taxon>
        <taxon>Rhabditoidea</taxon>
        <taxon>Rhabditidae</taxon>
        <taxon>Peloderinae</taxon>
        <taxon>Caenorhabditis</taxon>
    </lineage>
</organism>
<feature type="region of interest" description="Disordered" evidence="1">
    <location>
        <begin position="1"/>
        <end position="22"/>
    </location>
</feature>